<dbReference type="InterPro" id="IPR011990">
    <property type="entry name" value="TPR-like_helical_dom_sf"/>
</dbReference>
<dbReference type="AlphaFoldDB" id="A0AAV7FPA0"/>
<feature type="domain" description="Pre-mRNA-splicing factor Syf1/CRNKL1-like C-terminal HAT-repeats" evidence="3">
    <location>
        <begin position="43"/>
        <end position="129"/>
    </location>
</feature>
<proteinExistence type="predicted"/>
<evidence type="ECO:0000313" key="4">
    <source>
        <dbReference type="EMBL" id="KAH0445269.1"/>
    </source>
</evidence>
<dbReference type="PANTHER" id="PTHR11246:SF5">
    <property type="entry name" value="PRE-MRNA-SPLICING FACTOR SYF1"/>
    <property type="match status" value="1"/>
</dbReference>
<dbReference type="Pfam" id="PF23231">
    <property type="entry name" value="HAT_Syf1_CNRKL1_C"/>
    <property type="match status" value="1"/>
</dbReference>
<dbReference type="PANTHER" id="PTHR11246">
    <property type="entry name" value="PRE-MRNA SPLICING FACTOR"/>
    <property type="match status" value="1"/>
</dbReference>
<dbReference type="GO" id="GO:0000974">
    <property type="term" value="C:Prp19 complex"/>
    <property type="evidence" value="ECO:0007669"/>
    <property type="project" value="TreeGrafter"/>
</dbReference>
<sequence>MAKRAMSIYERATERVPSEDRFNMYLFYVAKVAANMGLAATRPVALYAHASQFCDPRTDKAFWSQWNAFEIEHGTEDTFREMLRIRRSVQAQFNTDASYIAAHADAQRDAKTVSAAAIDDGDDPMSKVEQQSVARNGAPLGFVAAKQSVEQPDVAQDVSNAEKISGNANGGAQDDEADDDEDLM</sequence>
<evidence type="ECO:0000313" key="5">
    <source>
        <dbReference type="Proteomes" id="UP000775213"/>
    </source>
</evidence>
<comment type="caution">
    <text evidence="4">The sequence shown here is derived from an EMBL/GenBank/DDBJ whole genome shotgun (WGS) entry which is preliminary data.</text>
</comment>
<dbReference type="GO" id="GO:0000349">
    <property type="term" value="P:generation of catalytic spliceosome for first transesterification step"/>
    <property type="evidence" value="ECO:0007669"/>
    <property type="project" value="TreeGrafter"/>
</dbReference>
<evidence type="ECO:0000259" key="3">
    <source>
        <dbReference type="Pfam" id="PF23231"/>
    </source>
</evidence>
<dbReference type="EMBL" id="JAGFBR010000392">
    <property type="protein sequence ID" value="KAH0445269.1"/>
    <property type="molecule type" value="Genomic_DNA"/>
</dbReference>
<name>A0AAV7FPA0_DENCH</name>
<dbReference type="GO" id="GO:0071007">
    <property type="term" value="C:U2-type catalytic step 2 spliceosome"/>
    <property type="evidence" value="ECO:0007669"/>
    <property type="project" value="TreeGrafter"/>
</dbReference>
<keyword evidence="1" id="KW-0677">Repeat</keyword>
<dbReference type="InterPro" id="IPR055430">
    <property type="entry name" value="HAT_Syf1_CNRKL1_C"/>
</dbReference>
<dbReference type="InterPro" id="IPR045075">
    <property type="entry name" value="Syf1-like"/>
</dbReference>
<reference evidence="4 5" key="1">
    <citation type="journal article" date="2021" name="Hortic Res">
        <title>Chromosome-scale assembly of the Dendrobium chrysotoxum genome enhances the understanding of orchid evolution.</title>
        <authorList>
            <person name="Zhang Y."/>
            <person name="Zhang G.Q."/>
            <person name="Zhang D."/>
            <person name="Liu X.D."/>
            <person name="Xu X.Y."/>
            <person name="Sun W.H."/>
            <person name="Yu X."/>
            <person name="Zhu X."/>
            <person name="Wang Z.W."/>
            <person name="Zhao X."/>
            <person name="Zhong W.Y."/>
            <person name="Chen H."/>
            <person name="Yin W.L."/>
            <person name="Huang T."/>
            <person name="Niu S.C."/>
            <person name="Liu Z.J."/>
        </authorList>
    </citation>
    <scope>NUCLEOTIDE SEQUENCE [LARGE SCALE GENOMIC DNA]</scope>
    <source>
        <strain evidence="4">Lindl</strain>
    </source>
</reference>
<organism evidence="4 5">
    <name type="scientific">Dendrobium chrysotoxum</name>
    <name type="common">Orchid</name>
    <dbReference type="NCBI Taxonomy" id="161865"/>
    <lineage>
        <taxon>Eukaryota</taxon>
        <taxon>Viridiplantae</taxon>
        <taxon>Streptophyta</taxon>
        <taxon>Embryophyta</taxon>
        <taxon>Tracheophyta</taxon>
        <taxon>Spermatophyta</taxon>
        <taxon>Magnoliopsida</taxon>
        <taxon>Liliopsida</taxon>
        <taxon>Asparagales</taxon>
        <taxon>Orchidaceae</taxon>
        <taxon>Epidendroideae</taxon>
        <taxon>Malaxideae</taxon>
        <taxon>Dendrobiinae</taxon>
        <taxon>Dendrobium</taxon>
    </lineage>
</organism>
<feature type="region of interest" description="Disordered" evidence="2">
    <location>
        <begin position="145"/>
        <end position="184"/>
    </location>
</feature>
<dbReference type="Proteomes" id="UP000775213">
    <property type="component" value="Unassembled WGS sequence"/>
</dbReference>
<protein>
    <recommendedName>
        <fullName evidence="3">Pre-mRNA-splicing factor Syf1/CRNKL1-like C-terminal HAT-repeats domain-containing protein</fullName>
    </recommendedName>
</protein>
<feature type="compositionally biased region" description="Acidic residues" evidence="2">
    <location>
        <begin position="173"/>
        <end position="184"/>
    </location>
</feature>
<evidence type="ECO:0000256" key="1">
    <source>
        <dbReference type="ARBA" id="ARBA00022737"/>
    </source>
</evidence>
<accession>A0AAV7FPA0</accession>
<keyword evidence="5" id="KW-1185">Reference proteome</keyword>
<dbReference type="GO" id="GO:0071014">
    <property type="term" value="C:post-mRNA release spliceosomal complex"/>
    <property type="evidence" value="ECO:0007669"/>
    <property type="project" value="TreeGrafter"/>
</dbReference>
<evidence type="ECO:0000256" key="2">
    <source>
        <dbReference type="SAM" id="MobiDB-lite"/>
    </source>
</evidence>
<dbReference type="Gene3D" id="1.25.40.10">
    <property type="entry name" value="Tetratricopeptide repeat domain"/>
    <property type="match status" value="1"/>
</dbReference>
<gene>
    <name evidence="4" type="ORF">IEQ34_025525</name>
</gene>